<sequence length="517" mass="53993">MAPDAEPVKLRLVELLGAVSLATDLGTGQSHFHGVRTSVLAAALARALGLDDASVAAAQQVALLRFLGCTADAGETARMTGGDDLAFLAGMAPAALGGKAEMGRQLVRTVGAGQRPLRRAALVAGALADPAGAKRSLSAHCEVAAMLAARLGASATVREALAHGYERWDGAGFPDGLAGEAVPPAVRVAVVARDAAMWWQISRAELAEVLHARRGRAYDPAVVDACVAVGPGVLSRLEESDVWEAMLAADPGGDEIAGAGLDLALEAVADFTDLKSPWTRGHSPRVAELATAAARRLGMTPEDTTTVRRAAAVHDLGRVGVPNGIWDRPGPLGVAEWERVRLHPYLTESTLACCPALAGLGRLAGAHHERLDGSGYHRRTRELGMRERVLAAADVVAALGEDRPHRPALTAPRISDTVMAEMKAGQLDPAAVEAVLAAAGQPTAWARRSGWPAGLTDREVEVLRLITRGRTNRQVAAGLHLSVKTVGRHIENLYAKIGVNSRAAAAVFAMEHRLLGS</sequence>
<dbReference type="Pfam" id="PF13487">
    <property type="entry name" value="HD_5"/>
    <property type="match status" value="2"/>
</dbReference>
<dbReference type="PROSITE" id="PS51832">
    <property type="entry name" value="HD_GYP"/>
    <property type="match status" value="1"/>
</dbReference>
<comment type="caution">
    <text evidence="3">The sequence shown here is derived from an EMBL/GenBank/DDBJ whole genome shotgun (WGS) entry which is preliminary data.</text>
</comment>
<dbReference type="EMBL" id="JAUSUT010000001">
    <property type="protein sequence ID" value="MDQ0383006.1"/>
    <property type="molecule type" value="Genomic_DNA"/>
</dbReference>
<dbReference type="Pfam" id="PF00196">
    <property type="entry name" value="GerE"/>
    <property type="match status" value="1"/>
</dbReference>
<feature type="domain" description="HD-GYP" evidence="2">
    <location>
        <begin position="257"/>
        <end position="451"/>
    </location>
</feature>
<dbReference type="InterPro" id="IPR000792">
    <property type="entry name" value="Tscrpt_reg_LuxR_C"/>
</dbReference>
<dbReference type="InterPro" id="IPR052020">
    <property type="entry name" value="Cyclic_di-GMP/3'3'-cGAMP_PDE"/>
</dbReference>
<dbReference type="SUPFAM" id="SSF109604">
    <property type="entry name" value="HD-domain/PDEase-like"/>
    <property type="match status" value="1"/>
</dbReference>
<gene>
    <name evidence="3" type="ORF">FB470_007000</name>
</gene>
<keyword evidence="4" id="KW-1185">Reference proteome</keyword>
<organism evidence="3 4">
    <name type="scientific">Amycolatopsis thermophila</name>
    <dbReference type="NCBI Taxonomy" id="206084"/>
    <lineage>
        <taxon>Bacteria</taxon>
        <taxon>Bacillati</taxon>
        <taxon>Actinomycetota</taxon>
        <taxon>Actinomycetes</taxon>
        <taxon>Pseudonocardiales</taxon>
        <taxon>Pseudonocardiaceae</taxon>
        <taxon>Amycolatopsis</taxon>
    </lineage>
</organism>
<dbReference type="SMART" id="SM00421">
    <property type="entry name" value="HTH_LUXR"/>
    <property type="match status" value="1"/>
</dbReference>
<dbReference type="RefSeq" id="WP_306998670.1">
    <property type="nucleotide sequence ID" value="NZ_JAUSUT010000001.1"/>
</dbReference>
<dbReference type="InterPro" id="IPR003607">
    <property type="entry name" value="HD/PDEase_dom"/>
</dbReference>
<evidence type="ECO:0000313" key="4">
    <source>
        <dbReference type="Proteomes" id="UP001229651"/>
    </source>
</evidence>
<name>A0ABU0F602_9PSEU</name>
<dbReference type="InterPro" id="IPR016032">
    <property type="entry name" value="Sig_transdc_resp-reg_C-effctor"/>
</dbReference>
<dbReference type="CDD" id="cd00077">
    <property type="entry name" value="HDc"/>
    <property type="match status" value="1"/>
</dbReference>
<dbReference type="PANTHER" id="PTHR45228:SF5">
    <property type="entry name" value="CYCLIC DI-GMP PHOSPHODIESTERASE VC_1348-RELATED"/>
    <property type="match status" value="1"/>
</dbReference>
<evidence type="ECO:0000259" key="1">
    <source>
        <dbReference type="PROSITE" id="PS50043"/>
    </source>
</evidence>
<proteinExistence type="predicted"/>
<dbReference type="PROSITE" id="PS50043">
    <property type="entry name" value="HTH_LUXR_2"/>
    <property type="match status" value="1"/>
</dbReference>
<dbReference type="CDD" id="cd06170">
    <property type="entry name" value="LuxR_C_like"/>
    <property type="match status" value="1"/>
</dbReference>
<dbReference type="PRINTS" id="PR00038">
    <property type="entry name" value="HTHLUXR"/>
</dbReference>
<dbReference type="Proteomes" id="UP001229651">
    <property type="component" value="Unassembled WGS sequence"/>
</dbReference>
<dbReference type="Gene3D" id="1.10.3210.10">
    <property type="entry name" value="Hypothetical protein af1432"/>
    <property type="match status" value="2"/>
</dbReference>
<evidence type="ECO:0000313" key="3">
    <source>
        <dbReference type="EMBL" id="MDQ0383006.1"/>
    </source>
</evidence>
<dbReference type="InterPro" id="IPR037522">
    <property type="entry name" value="HD_GYP_dom"/>
</dbReference>
<dbReference type="SMART" id="SM00471">
    <property type="entry name" value="HDc"/>
    <property type="match status" value="1"/>
</dbReference>
<feature type="domain" description="HTH luxR-type" evidence="1">
    <location>
        <begin position="448"/>
        <end position="513"/>
    </location>
</feature>
<accession>A0ABU0F602</accession>
<dbReference type="PANTHER" id="PTHR45228">
    <property type="entry name" value="CYCLIC DI-GMP PHOSPHODIESTERASE TM_0186-RELATED"/>
    <property type="match status" value="1"/>
</dbReference>
<dbReference type="PROSITE" id="PS00622">
    <property type="entry name" value="HTH_LUXR_1"/>
    <property type="match status" value="1"/>
</dbReference>
<protein>
    <submittedName>
        <fullName evidence="3">HD-GYP domain-containing protein (C-di-GMP phosphodiesterase class II)/DNA-binding CsgD family transcriptional regulator</fullName>
    </submittedName>
</protein>
<dbReference type="Gene3D" id="1.10.10.10">
    <property type="entry name" value="Winged helix-like DNA-binding domain superfamily/Winged helix DNA-binding domain"/>
    <property type="match status" value="1"/>
</dbReference>
<evidence type="ECO:0000259" key="2">
    <source>
        <dbReference type="PROSITE" id="PS51832"/>
    </source>
</evidence>
<dbReference type="SUPFAM" id="SSF46894">
    <property type="entry name" value="C-terminal effector domain of the bipartite response regulators"/>
    <property type="match status" value="1"/>
</dbReference>
<reference evidence="3 4" key="1">
    <citation type="submission" date="2023-07" db="EMBL/GenBank/DDBJ databases">
        <title>Sequencing the genomes of 1000 actinobacteria strains.</title>
        <authorList>
            <person name="Klenk H.-P."/>
        </authorList>
    </citation>
    <scope>NUCLEOTIDE SEQUENCE [LARGE SCALE GENOMIC DNA]</scope>
    <source>
        <strain evidence="3 4">DSM 45805</strain>
    </source>
</reference>
<dbReference type="InterPro" id="IPR036388">
    <property type="entry name" value="WH-like_DNA-bd_sf"/>
</dbReference>